<sequence>MFLFKSSANNEETTTKTECKSKFPFVRPKESERKFVSPVIEKVIKDITSNMKDKDLARLFENCWPNTLDTTVAWFNVGEDFPRTFIVTGDIPAMWLRDSTNQIISYIPYAKCDDKLKNLILGVIYMQAELIISDPYANAYYAPPESKLPHPKNPWSKTDITTPPPSSATWEKKWELDSLVSFLKLSYNYWSNTKDDRFLTNKIWLEAVNSILDILEIQQLGTMQEFKNEAYKFSRLTRTTTETLMMEGIGAPVKRIGLVKSQFRPSDDSTTFPFLIPSNAFASVELSHLYEMIDTTSPDIAKKAKNLSQIIRDSIYSNAIIPHKHFENIFAYEIDGYGSSNLMDDANLPSLLSLPYFGFIDNDDKIYLKTRDFVLSDWNKFWFNGEKFQGVGSPHTGLGYIWPMSLCMKILTSTNDQEILETLELLKESSADTGLMHESFYYNDPNNYTRSWFAWANSLFGETILHLAKEKPDLIMIDDFKFIKLLDASK</sequence>
<dbReference type="InterPro" id="IPR008313">
    <property type="entry name" value="GH125"/>
</dbReference>
<dbReference type="PANTHER" id="PTHR31047">
    <property type="entry name" value="MEIOTICALLY UP-REGULATED GENE 157 PROTEIN"/>
    <property type="match status" value="1"/>
</dbReference>
<dbReference type="VEuPathDB" id="FungiDB:FUN_015014"/>
<dbReference type="VEuPathDB" id="FungiDB:RhiirFUN_012200"/>
<accession>A0A2I1DVI9</accession>
<gene>
    <name evidence="1" type="ORF">CHRIB12_LOCUS10535</name>
</gene>
<dbReference type="GO" id="GO:0005975">
    <property type="term" value="P:carbohydrate metabolic process"/>
    <property type="evidence" value="ECO:0007669"/>
    <property type="project" value="InterPro"/>
</dbReference>
<evidence type="ECO:0000313" key="2">
    <source>
        <dbReference type="Proteomes" id="UP000684084"/>
    </source>
</evidence>
<dbReference type="AlphaFoldDB" id="A0A2I1DVI9"/>
<name>A0A2I1DVI9_9GLOM</name>
<dbReference type="InterPro" id="IPR008928">
    <property type="entry name" value="6-hairpin_glycosidase_sf"/>
</dbReference>
<evidence type="ECO:0000313" key="1">
    <source>
        <dbReference type="EMBL" id="CAB5365672.1"/>
    </source>
</evidence>
<comment type="caution">
    <text evidence="1">The sequence shown here is derived from an EMBL/GenBank/DDBJ whole genome shotgun (WGS) entry which is preliminary data.</text>
</comment>
<organism evidence="1 2">
    <name type="scientific">Rhizophagus irregularis</name>
    <dbReference type="NCBI Taxonomy" id="588596"/>
    <lineage>
        <taxon>Eukaryota</taxon>
        <taxon>Fungi</taxon>
        <taxon>Fungi incertae sedis</taxon>
        <taxon>Mucoromycota</taxon>
        <taxon>Glomeromycotina</taxon>
        <taxon>Glomeromycetes</taxon>
        <taxon>Glomerales</taxon>
        <taxon>Glomeraceae</taxon>
        <taxon>Rhizophagus</taxon>
    </lineage>
</organism>
<dbReference type="InterPro" id="IPR012341">
    <property type="entry name" value="6hp_glycosidase-like_sf"/>
</dbReference>
<dbReference type="EMBL" id="CAGKOT010000021">
    <property type="protein sequence ID" value="CAB5365672.1"/>
    <property type="molecule type" value="Genomic_DNA"/>
</dbReference>
<protein>
    <submittedName>
        <fullName evidence="1">Uncharacterized protein</fullName>
    </submittedName>
</protein>
<reference evidence="1" key="1">
    <citation type="submission" date="2020-05" db="EMBL/GenBank/DDBJ databases">
        <authorList>
            <person name="Rincon C."/>
            <person name="Sanders R I."/>
            <person name="Robbins C."/>
            <person name="Chaturvedi A."/>
        </authorList>
    </citation>
    <scope>NUCLEOTIDE SEQUENCE</scope>
    <source>
        <strain evidence="1">CHB12</strain>
    </source>
</reference>
<dbReference type="PIRSF" id="PIRSF028846">
    <property type="entry name" value="UCP028846"/>
    <property type="match status" value="1"/>
</dbReference>
<dbReference type="Gene3D" id="1.50.10.10">
    <property type="match status" value="1"/>
</dbReference>
<dbReference type="Proteomes" id="UP000684084">
    <property type="component" value="Unassembled WGS sequence"/>
</dbReference>
<dbReference type="OrthoDB" id="7771656at2759"/>
<dbReference type="VEuPathDB" id="FungiDB:RhiirA1_524391"/>
<proteinExistence type="predicted"/>
<dbReference type="SMART" id="SM01149">
    <property type="entry name" value="DUF1237"/>
    <property type="match status" value="1"/>
</dbReference>
<dbReference type="PANTHER" id="PTHR31047:SF0">
    <property type="entry name" value="MEIOTICALLY UP-REGULATED GENE 157 PROTEIN"/>
    <property type="match status" value="1"/>
</dbReference>
<dbReference type="Pfam" id="PF06824">
    <property type="entry name" value="Glyco_hydro_125"/>
    <property type="match status" value="1"/>
</dbReference>
<dbReference type="SUPFAM" id="SSF48208">
    <property type="entry name" value="Six-hairpin glycosidases"/>
    <property type="match status" value="1"/>
</dbReference>
<dbReference type="GO" id="GO:0003824">
    <property type="term" value="F:catalytic activity"/>
    <property type="evidence" value="ECO:0007669"/>
    <property type="project" value="UniProtKB-ARBA"/>
</dbReference>